<comment type="caution">
    <text evidence="2">The sequence shown here is derived from an EMBL/GenBank/DDBJ whole genome shotgun (WGS) entry which is preliminary data.</text>
</comment>
<keyword evidence="1" id="KW-0732">Signal</keyword>
<keyword evidence="3" id="KW-1185">Reference proteome</keyword>
<feature type="signal peptide" evidence="1">
    <location>
        <begin position="1"/>
        <end position="28"/>
    </location>
</feature>
<proteinExistence type="predicted"/>
<dbReference type="Proteomes" id="UP000636960">
    <property type="component" value="Unassembled WGS sequence"/>
</dbReference>
<protein>
    <submittedName>
        <fullName evidence="2">Uncharacterized protein</fullName>
    </submittedName>
</protein>
<reference evidence="2" key="1">
    <citation type="submission" date="2021-01" db="EMBL/GenBank/DDBJ databases">
        <title>Whole genome shotgun sequence of Actinoplanes rishiriensis NBRC 108556.</title>
        <authorList>
            <person name="Komaki H."/>
            <person name="Tamura T."/>
        </authorList>
    </citation>
    <scope>NUCLEOTIDE SEQUENCE</scope>
    <source>
        <strain evidence="2">NBRC 108556</strain>
    </source>
</reference>
<sequence>MNRENLKKRLFTAAALTTLTAASLAVTAQPAGASSHRPCGVDKHGTTAGVEKVGTATATVGVDGIKLTTAKSTNVDKVSWKKNFLLPVAASTVTEMNYETVKLDQTAGDNAVVNDAALPAYHIYVRTPAGEGVLIYEPYWYLRDIGAGNPQRQVRTEWDVLNGPLWTSSTTITGLPKTGGGPATLTFAQVVAANPKMTVTGIGFGLGTYNAGVIAILDDQRFATKLSCTDHQWSTGFGNGIWWPGWLR</sequence>
<evidence type="ECO:0000256" key="1">
    <source>
        <dbReference type="SAM" id="SignalP"/>
    </source>
</evidence>
<accession>A0A919K188</accession>
<evidence type="ECO:0000313" key="2">
    <source>
        <dbReference type="EMBL" id="GIE97559.1"/>
    </source>
</evidence>
<dbReference type="RefSeq" id="WP_203784607.1">
    <property type="nucleotide sequence ID" value="NZ_BOMV01000057.1"/>
</dbReference>
<organism evidence="2 3">
    <name type="scientific">Paractinoplanes rishiriensis</name>
    <dbReference type="NCBI Taxonomy" id="1050105"/>
    <lineage>
        <taxon>Bacteria</taxon>
        <taxon>Bacillati</taxon>
        <taxon>Actinomycetota</taxon>
        <taxon>Actinomycetes</taxon>
        <taxon>Micromonosporales</taxon>
        <taxon>Micromonosporaceae</taxon>
        <taxon>Paractinoplanes</taxon>
    </lineage>
</organism>
<gene>
    <name evidence="2" type="ORF">Ari01nite_50240</name>
</gene>
<dbReference type="EMBL" id="BOMV01000057">
    <property type="protein sequence ID" value="GIE97559.1"/>
    <property type="molecule type" value="Genomic_DNA"/>
</dbReference>
<evidence type="ECO:0000313" key="3">
    <source>
        <dbReference type="Proteomes" id="UP000636960"/>
    </source>
</evidence>
<dbReference type="AlphaFoldDB" id="A0A919K188"/>
<feature type="chain" id="PRO_5038363077" evidence="1">
    <location>
        <begin position="29"/>
        <end position="248"/>
    </location>
</feature>
<name>A0A919K188_9ACTN</name>